<dbReference type="STRING" id="3983.A0A2C9WKW6"/>
<gene>
    <name evidence="2" type="ORF">MANES_01G072900</name>
</gene>
<dbReference type="InterPro" id="IPR043154">
    <property type="entry name" value="Sec-1-like_dom1"/>
</dbReference>
<reference evidence="2" key="1">
    <citation type="submission" date="2016-02" db="EMBL/GenBank/DDBJ databases">
        <title>WGS assembly of Manihot esculenta.</title>
        <authorList>
            <person name="Bredeson J.V."/>
            <person name="Prochnik S.E."/>
            <person name="Lyons J.B."/>
            <person name="Schmutz J."/>
            <person name="Grimwood J."/>
            <person name="Vrebalov J."/>
            <person name="Bart R.S."/>
            <person name="Amuge T."/>
            <person name="Ferguson M.E."/>
            <person name="Green R."/>
            <person name="Putnam N."/>
            <person name="Stites J."/>
            <person name="Rounsley S."/>
            <person name="Rokhsar D.S."/>
        </authorList>
    </citation>
    <scope>NUCLEOTIDE SEQUENCE [LARGE SCALE GENOMIC DNA]</scope>
    <source>
        <tissue evidence="2">Leaf</tissue>
    </source>
</reference>
<name>A0A2C9WKW6_MANES</name>
<evidence type="ECO:0000256" key="1">
    <source>
        <dbReference type="ARBA" id="ARBA00009884"/>
    </source>
</evidence>
<dbReference type="PANTHER" id="PTHR11679">
    <property type="entry name" value="VESICLE PROTEIN SORTING-ASSOCIATED"/>
    <property type="match status" value="1"/>
</dbReference>
<dbReference type="InterPro" id="IPR036045">
    <property type="entry name" value="Sec1-like_sf"/>
</dbReference>
<sequence length="101" mass="11664">MSFSDSDFSSYGADYKNFRQISRERLLLEMLQSAKAGDSKSTWKVLIMDKITVKIMSYACKMADITQAGVSLVEDIFRRRQPLPSMDAIYFIQPTKEKQCY</sequence>
<dbReference type="Gene3D" id="3.40.50.2060">
    <property type="match status" value="1"/>
</dbReference>
<dbReference type="InterPro" id="IPR001619">
    <property type="entry name" value="Sec1-like"/>
</dbReference>
<dbReference type="AlphaFoldDB" id="A0A2C9WKW6"/>
<accession>A0A2C9WKW6</accession>
<dbReference type="SUPFAM" id="SSF56815">
    <property type="entry name" value="Sec1/munc18-like (SM) proteins"/>
    <property type="match status" value="1"/>
</dbReference>
<dbReference type="EMBL" id="CM004387">
    <property type="protein sequence ID" value="OAY59939.1"/>
    <property type="molecule type" value="Genomic_DNA"/>
</dbReference>
<dbReference type="Pfam" id="PF00995">
    <property type="entry name" value="Sec1"/>
    <property type="match status" value="1"/>
</dbReference>
<organism evidence="2">
    <name type="scientific">Manihot esculenta</name>
    <name type="common">Cassava</name>
    <name type="synonym">Jatropha manihot</name>
    <dbReference type="NCBI Taxonomy" id="3983"/>
    <lineage>
        <taxon>Eukaryota</taxon>
        <taxon>Viridiplantae</taxon>
        <taxon>Streptophyta</taxon>
        <taxon>Embryophyta</taxon>
        <taxon>Tracheophyta</taxon>
        <taxon>Spermatophyta</taxon>
        <taxon>Magnoliopsida</taxon>
        <taxon>eudicotyledons</taxon>
        <taxon>Gunneridae</taxon>
        <taxon>Pentapetalae</taxon>
        <taxon>rosids</taxon>
        <taxon>fabids</taxon>
        <taxon>Malpighiales</taxon>
        <taxon>Euphorbiaceae</taxon>
        <taxon>Crotonoideae</taxon>
        <taxon>Manihoteae</taxon>
        <taxon>Manihot</taxon>
    </lineage>
</organism>
<evidence type="ECO:0000313" key="2">
    <source>
        <dbReference type="EMBL" id="OAY59939.1"/>
    </source>
</evidence>
<comment type="similarity">
    <text evidence="1">Belongs to the STXBP/unc-18/SEC1 family.</text>
</comment>
<protein>
    <submittedName>
        <fullName evidence="2">Uncharacterized protein</fullName>
    </submittedName>
</protein>
<proteinExistence type="inferred from homology"/>
<dbReference type="GO" id="GO:0016192">
    <property type="term" value="P:vesicle-mediated transport"/>
    <property type="evidence" value="ECO:0007669"/>
    <property type="project" value="InterPro"/>
</dbReference>